<sequence length="42" mass="4669">MRSIGGEILAEAVGGEILVVAIDNKMRWVERALFHELGETEE</sequence>
<dbReference type="Proteomes" id="UP000265520">
    <property type="component" value="Unassembled WGS sequence"/>
</dbReference>
<feature type="non-terminal residue" evidence="1">
    <location>
        <position position="42"/>
    </location>
</feature>
<name>A0A392V1P7_9FABA</name>
<keyword evidence="2" id="KW-1185">Reference proteome</keyword>
<proteinExistence type="predicted"/>
<evidence type="ECO:0000313" key="2">
    <source>
        <dbReference type="Proteomes" id="UP000265520"/>
    </source>
</evidence>
<dbReference type="AlphaFoldDB" id="A0A392V1P7"/>
<organism evidence="1 2">
    <name type="scientific">Trifolium medium</name>
    <dbReference type="NCBI Taxonomy" id="97028"/>
    <lineage>
        <taxon>Eukaryota</taxon>
        <taxon>Viridiplantae</taxon>
        <taxon>Streptophyta</taxon>
        <taxon>Embryophyta</taxon>
        <taxon>Tracheophyta</taxon>
        <taxon>Spermatophyta</taxon>
        <taxon>Magnoliopsida</taxon>
        <taxon>eudicotyledons</taxon>
        <taxon>Gunneridae</taxon>
        <taxon>Pentapetalae</taxon>
        <taxon>rosids</taxon>
        <taxon>fabids</taxon>
        <taxon>Fabales</taxon>
        <taxon>Fabaceae</taxon>
        <taxon>Papilionoideae</taxon>
        <taxon>50 kb inversion clade</taxon>
        <taxon>NPAAA clade</taxon>
        <taxon>Hologalegina</taxon>
        <taxon>IRL clade</taxon>
        <taxon>Trifolieae</taxon>
        <taxon>Trifolium</taxon>
    </lineage>
</organism>
<dbReference type="EMBL" id="LXQA011038174">
    <property type="protein sequence ID" value="MCI82224.1"/>
    <property type="molecule type" value="Genomic_DNA"/>
</dbReference>
<comment type="caution">
    <text evidence="1">The sequence shown here is derived from an EMBL/GenBank/DDBJ whole genome shotgun (WGS) entry which is preliminary data.</text>
</comment>
<reference evidence="1 2" key="1">
    <citation type="journal article" date="2018" name="Front. Plant Sci.">
        <title>Red Clover (Trifolium pratense) and Zigzag Clover (T. medium) - A Picture of Genomic Similarities and Differences.</title>
        <authorList>
            <person name="Dluhosova J."/>
            <person name="Istvanek J."/>
            <person name="Nedelnik J."/>
            <person name="Repkova J."/>
        </authorList>
    </citation>
    <scope>NUCLEOTIDE SEQUENCE [LARGE SCALE GENOMIC DNA]</scope>
    <source>
        <strain evidence="2">cv. 10/8</strain>
        <tissue evidence="1">Leaf</tissue>
    </source>
</reference>
<accession>A0A392V1P7</accession>
<evidence type="ECO:0000313" key="1">
    <source>
        <dbReference type="EMBL" id="MCI82224.1"/>
    </source>
</evidence>
<protein>
    <submittedName>
        <fullName evidence="1">Uncharacterized protein</fullName>
    </submittedName>
</protein>